<evidence type="ECO:0000256" key="8">
    <source>
        <dbReference type="ARBA" id="ARBA00022884"/>
    </source>
</evidence>
<dbReference type="Gene3D" id="1.10.1520.10">
    <property type="entry name" value="Ribonuclease III domain"/>
    <property type="match status" value="1"/>
</dbReference>
<evidence type="ECO:0000256" key="5">
    <source>
        <dbReference type="ARBA" id="ARBA00022722"/>
    </source>
</evidence>
<evidence type="ECO:0000256" key="4">
    <source>
        <dbReference type="ARBA" id="ARBA00022664"/>
    </source>
</evidence>
<dbReference type="CDD" id="cd10845">
    <property type="entry name" value="DSRM_RNAse_III_family"/>
    <property type="match status" value="1"/>
</dbReference>
<dbReference type="SMART" id="SM00535">
    <property type="entry name" value="RIBOc"/>
    <property type="match status" value="1"/>
</dbReference>
<keyword evidence="5 9" id="KW-0540">Nuclease</keyword>
<dbReference type="RefSeq" id="WP_115558243.1">
    <property type="nucleotide sequence ID" value="NZ_CP031376.1"/>
</dbReference>
<organism evidence="12 13">
    <name type="scientific">Spiroplasma alleghenense</name>
    <dbReference type="NCBI Taxonomy" id="216931"/>
    <lineage>
        <taxon>Bacteria</taxon>
        <taxon>Bacillati</taxon>
        <taxon>Mycoplasmatota</taxon>
        <taxon>Mollicutes</taxon>
        <taxon>Entomoplasmatales</taxon>
        <taxon>Spiroplasmataceae</taxon>
        <taxon>Spiroplasma</taxon>
    </lineage>
</organism>
<keyword evidence="8 9" id="KW-0694">RNA-binding</keyword>
<dbReference type="SUPFAM" id="SSF69065">
    <property type="entry name" value="RNase III domain-like"/>
    <property type="match status" value="1"/>
</dbReference>
<dbReference type="KEGG" id="salx:SALLE_v1c06710"/>
<dbReference type="InterPro" id="IPR011907">
    <property type="entry name" value="RNase_III"/>
</dbReference>
<dbReference type="SMART" id="SM00358">
    <property type="entry name" value="DSRM"/>
    <property type="match status" value="1"/>
</dbReference>
<dbReference type="SUPFAM" id="SSF54768">
    <property type="entry name" value="dsRNA-binding domain-like"/>
    <property type="match status" value="1"/>
</dbReference>
<feature type="domain" description="DRBM" evidence="10">
    <location>
        <begin position="157"/>
        <end position="227"/>
    </location>
</feature>
<dbReference type="HAMAP" id="MF_00104">
    <property type="entry name" value="RNase_III"/>
    <property type="match status" value="1"/>
</dbReference>
<dbReference type="GO" id="GO:0003725">
    <property type="term" value="F:double-stranded RNA binding"/>
    <property type="evidence" value="ECO:0007669"/>
    <property type="project" value="TreeGrafter"/>
</dbReference>
<name>A0A345Z412_9MOLU</name>
<evidence type="ECO:0000256" key="9">
    <source>
        <dbReference type="HAMAP-Rule" id="MF_00104"/>
    </source>
</evidence>
<feature type="active site" evidence="9">
    <location>
        <position position="119"/>
    </location>
</feature>
<dbReference type="GO" id="GO:0006364">
    <property type="term" value="P:rRNA processing"/>
    <property type="evidence" value="ECO:0007669"/>
    <property type="project" value="UniProtKB-UniRule"/>
</dbReference>
<feature type="domain" description="RNase III" evidence="11">
    <location>
        <begin position="3"/>
        <end position="130"/>
    </location>
</feature>
<keyword evidence="13" id="KW-1185">Reference proteome</keyword>
<dbReference type="GO" id="GO:0005737">
    <property type="term" value="C:cytoplasm"/>
    <property type="evidence" value="ECO:0007669"/>
    <property type="project" value="UniProtKB-SubCell"/>
</dbReference>
<dbReference type="Proteomes" id="UP000254792">
    <property type="component" value="Chromosome"/>
</dbReference>
<keyword evidence="7 9" id="KW-0378">Hydrolase</keyword>
<sequence length="227" mass="26364">MEIKEFLKKFNIIPINIKIYEEAITHNSYANEKRAGYTYQRLEFLGDAILQMYVSLHFFKNFPREKEGVLTKYRSNSVREETLAEISRGINLGKIIRLGIGEINSKGYEKNSILADVFESFTAAIYLDQGEKVLNNWLNQTMLKFISEPGFMEKNIDFKSELQELLQAENRHDLVYKVIDSKQTSQNRTIYKVALYLEDVKYGVGEGFSKQEAEQMSAKDCLLKLKK</sequence>
<accession>A0A345Z412</accession>
<protein>
    <recommendedName>
        <fullName evidence="9">Ribonuclease 3</fullName>
        <ecNumber evidence="9">3.1.26.3</ecNumber>
    </recommendedName>
    <alternativeName>
        <fullName evidence="9">Ribonuclease III</fullName>
        <shortName evidence="9">RNase III</shortName>
    </alternativeName>
</protein>
<dbReference type="Pfam" id="PF00035">
    <property type="entry name" value="dsrm"/>
    <property type="match status" value="1"/>
</dbReference>
<evidence type="ECO:0000256" key="2">
    <source>
        <dbReference type="ARBA" id="ARBA00010183"/>
    </source>
</evidence>
<feature type="binding site" evidence="9">
    <location>
        <position position="116"/>
    </location>
    <ligand>
        <name>Mg(2+)</name>
        <dbReference type="ChEBI" id="CHEBI:18420"/>
    </ligand>
</feature>
<evidence type="ECO:0000256" key="1">
    <source>
        <dbReference type="ARBA" id="ARBA00000109"/>
    </source>
</evidence>
<dbReference type="GO" id="GO:0004525">
    <property type="term" value="F:ribonuclease III activity"/>
    <property type="evidence" value="ECO:0007669"/>
    <property type="project" value="UniProtKB-UniRule"/>
</dbReference>
<evidence type="ECO:0000313" key="12">
    <source>
        <dbReference type="EMBL" id="AXK51341.1"/>
    </source>
</evidence>
<dbReference type="NCBIfam" id="TIGR02191">
    <property type="entry name" value="RNaseIII"/>
    <property type="match status" value="1"/>
</dbReference>
<dbReference type="InterPro" id="IPR000999">
    <property type="entry name" value="RNase_III_dom"/>
</dbReference>
<dbReference type="Pfam" id="PF14622">
    <property type="entry name" value="Ribonucleas_3_3"/>
    <property type="match status" value="1"/>
</dbReference>
<comment type="similarity">
    <text evidence="2">Belongs to the ribonuclease III family.</text>
</comment>
<evidence type="ECO:0000256" key="6">
    <source>
        <dbReference type="ARBA" id="ARBA00022759"/>
    </source>
</evidence>
<feature type="binding site" evidence="9">
    <location>
        <position position="43"/>
    </location>
    <ligand>
        <name>Mg(2+)</name>
        <dbReference type="ChEBI" id="CHEBI:18420"/>
    </ligand>
</feature>
<dbReference type="PROSITE" id="PS50142">
    <property type="entry name" value="RNASE_3_2"/>
    <property type="match status" value="1"/>
</dbReference>
<dbReference type="EMBL" id="CP031376">
    <property type="protein sequence ID" value="AXK51341.1"/>
    <property type="molecule type" value="Genomic_DNA"/>
</dbReference>
<evidence type="ECO:0000256" key="3">
    <source>
        <dbReference type="ARBA" id="ARBA00022552"/>
    </source>
</evidence>
<keyword evidence="9" id="KW-0963">Cytoplasm</keyword>
<comment type="subunit">
    <text evidence="9">Homodimer.</text>
</comment>
<keyword evidence="9" id="KW-0460">Magnesium</keyword>
<dbReference type="FunFam" id="1.10.1520.10:FF:000001">
    <property type="entry name" value="Ribonuclease 3"/>
    <property type="match status" value="1"/>
</dbReference>
<dbReference type="PANTHER" id="PTHR11207:SF0">
    <property type="entry name" value="RIBONUCLEASE 3"/>
    <property type="match status" value="1"/>
</dbReference>
<comment type="subcellular location">
    <subcellularLocation>
        <location evidence="9">Cytoplasm</location>
    </subcellularLocation>
</comment>
<keyword evidence="9" id="KW-0819">tRNA processing</keyword>
<gene>
    <name evidence="9 12" type="primary">rnc</name>
    <name evidence="12" type="ORF">SALLE_v1c06710</name>
</gene>
<dbReference type="EC" id="3.1.26.3" evidence="9"/>
<dbReference type="InterPro" id="IPR036389">
    <property type="entry name" value="RNase_III_sf"/>
</dbReference>
<proteinExistence type="inferred from homology"/>
<dbReference type="PROSITE" id="PS50137">
    <property type="entry name" value="DS_RBD"/>
    <property type="match status" value="1"/>
</dbReference>
<dbReference type="GO" id="GO:0006397">
    <property type="term" value="P:mRNA processing"/>
    <property type="evidence" value="ECO:0007669"/>
    <property type="project" value="UniProtKB-UniRule"/>
</dbReference>
<feature type="binding site" evidence="9">
    <location>
        <position position="119"/>
    </location>
    <ligand>
        <name>Mg(2+)</name>
        <dbReference type="ChEBI" id="CHEBI:18420"/>
    </ligand>
</feature>
<dbReference type="CDD" id="cd00593">
    <property type="entry name" value="RIBOc"/>
    <property type="match status" value="1"/>
</dbReference>
<dbReference type="Gene3D" id="3.30.160.20">
    <property type="match status" value="1"/>
</dbReference>
<keyword evidence="9" id="KW-0699">rRNA-binding</keyword>
<keyword evidence="9" id="KW-0479">Metal-binding</keyword>
<dbReference type="OrthoDB" id="9805026at2"/>
<comment type="function">
    <text evidence="9">Digests double-stranded RNA. Involved in the processing of primary rRNA transcript to yield the immediate precursors to the large and small rRNAs (23S and 16S). Processes some mRNAs, and tRNAs when they are encoded in the rRNA operon. Processes pre-crRNA and tracrRNA of type II CRISPR loci if present in the organism.</text>
</comment>
<evidence type="ECO:0000259" key="10">
    <source>
        <dbReference type="PROSITE" id="PS50137"/>
    </source>
</evidence>
<dbReference type="GO" id="GO:0008033">
    <property type="term" value="P:tRNA processing"/>
    <property type="evidence" value="ECO:0007669"/>
    <property type="project" value="UniProtKB-KW"/>
</dbReference>
<dbReference type="PANTHER" id="PTHR11207">
    <property type="entry name" value="RIBONUCLEASE III"/>
    <property type="match status" value="1"/>
</dbReference>
<feature type="active site" evidence="9">
    <location>
        <position position="47"/>
    </location>
</feature>
<dbReference type="PROSITE" id="PS00517">
    <property type="entry name" value="RNASE_3_1"/>
    <property type="match status" value="1"/>
</dbReference>
<comment type="catalytic activity">
    <reaction evidence="1 9">
        <text>Endonucleolytic cleavage to 5'-phosphomonoester.</text>
        <dbReference type="EC" id="3.1.26.3"/>
    </reaction>
</comment>
<dbReference type="AlphaFoldDB" id="A0A345Z412"/>
<reference evidence="12 13" key="1">
    <citation type="submission" date="2018-07" db="EMBL/GenBank/DDBJ databases">
        <title>Complete genome sequence of Spiroplasma alleghenense PLHS-1 (ATCC 51752).</title>
        <authorList>
            <person name="Chou L."/>
            <person name="Lee T.-Y."/>
            <person name="Tsai Y.-M."/>
            <person name="Kuo C.-H."/>
        </authorList>
    </citation>
    <scope>NUCLEOTIDE SEQUENCE [LARGE SCALE GENOMIC DNA]</scope>
    <source>
        <strain evidence="12 13">PLHS-1</strain>
    </source>
</reference>
<dbReference type="GO" id="GO:0046872">
    <property type="term" value="F:metal ion binding"/>
    <property type="evidence" value="ECO:0007669"/>
    <property type="project" value="UniProtKB-KW"/>
</dbReference>
<dbReference type="GO" id="GO:0010468">
    <property type="term" value="P:regulation of gene expression"/>
    <property type="evidence" value="ECO:0007669"/>
    <property type="project" value="TreeGrafter"/>
</dbReference>
<dbReference type="InterPro" id="IPR014720">
    <property type="entry name" value="dsRBD_dom"/>
</dbReference>
<keyword evidence="3 9" id="KW-0698">rRNA processing</keyword>
<evidence type="ECO:0000259" key="11">
    <source>
        <dbReference type="PROSITE" id="PS50142"/>
    </source>
</evidence>
<keyword evidence="6 9" id="KW-0255">Endonuclease</keyword>
<dbReference type="GO" id="GO:0019843">
    <property type="term" value="F:rRNA binding"/>
    <property type="evidence" value="ECO:0007669"/>
    <property type="project" value="UniProtKB-KW"/>
</dbReference>
<comment type="cofactor">
    <cofactor evidence="9">
        <name>Mg(2+)</name>
        <dbReference type="ChEBI" id="CHEBI:18420"/>
    </cofactor>
</comment>
<keyword evidence="4 9" id="KW-0507">mRNA processing</keyword>
<evidence type="ECO:0000313" key="13">
    <source>
        <dbReference type="Proteomes" id="UP000254792"/>
    </source>
</evidence>
<evidence type="ECO:0000256" key="7">
    <source>
        <dbReference type="ARBA" id="ARBA00022801"/>
    </source>
</evidence>